<proteinExistence type="predicted"/>
<dbReference type="AlphaFoldDB" id="A0AA40B8T9"/>
<sequence>MLPTVPLGVPRIMCKCYVQSKCDEYNRSPSSSMPLHPYAQGNQRRACSLHEVKNNPGNNATEISGQISLAASMQKK</sequence>
<protein>
    <submittedName>
        <fullName evidence="1">Uncharacterized protein</fullName>
    </submittedName>
</protein>
<evidence type="ECO:0000313" key="2">
    <source>
        <dbReference type="Proteomes" id="UP001172102"/>
    </source>
</evidence>
<accession>A0AA40B8T9</accession>
<keyword evidence="2" id="KW-1185">Reference proteome</keyword>
<dbReference type="EMBL" id="JAUKUA010000001">
    <property type="protein sequence ID" value="KAK0729704.1"/>
    <property type="molecule type" value="Genomic_DNA"/>
</dbReference>
<organism evidence="1 2">
    <name type="scientific">Lasiosphaeris hirsuta</name>
    <dbReference type="NCBI Taxonomy" id="260670"/>
    <lineage>
        <taxon>Eukaryota</taxon>
        <taxon>Fungi</taxon>
        <taxon>Dikarya</taxon>
        <taxon>Ascomycota</taxon>
        <taxon>Pezizomycotina</taxon>
        <taxon>Sordariomycetes</taxon>
        <taxon>Sordariomycetidae</taxon>
        <taxon>Sordariales</taxon>
        <taxon>Lasiosphaeriaceae</taxon>
        <taxon>Lasiosphaeris</taxon>
    </lineage>
</organism>
<name>A0AA40B8T9_9PEZI</name>
<reference evidence="1" key="1">
    <citation type="submission" date="2023-06" db="EMBL/GenBank/DDBJ databases">
        <title>Genome-scale phylogeny and comparative genomics of the fungal order Sordariales.</title>
        <authorList>
            <consortium name="Lawrence Berkeley National Laboratory"/>
            <person name="Hensen N."/>
            <person name="Bonometti L."/>
            <person name="Westerberg I."/>
            <person name="Brannstrom I.O."/>
            <person name="Guillou S."/>
            <person name="Cros-Aarteil S."/>
            <person name="Calhoun S."/>
            <person name="Haridas S."/>
            <person name="Kuo A."/>
            <person name="Mondo S."/>
            <person name="Pangilinan J."/>
            <person name="Riley R."/>
            <person name="Labutti K."/>
            <person name="Andreopoulos B."/>
            <person name="Lipzen A."/>
            <person name="Chen C."/>
            <person name="Yanf M."/>
            <person name="Daum C."/>
            <person name="Ng V."/>
            <person name="Clum A."/>
            <person name="Steindorff A."/>
            <person name="Ohm R."/>
            <person name="Martin F."/>
            <person name="Silar P."/>
            <person name="Natvig D."/>
            <person name="Lalanne C."/>
            <person name="Gautier V."/>
            <person name="Ament-Velasquez S.L."/>
            <person name="Kruys A."/>
            <person name="Hutchinson M.I."/>
            <person name="Powell A.J."/>
            <person name="Barry K."/>
            <person name="Miller A.N."/>
            <person name="Grigoriev I.V."/>
            <person name="Debuchy R."/>
            <person name="Gladieux P."/>
            <person name="Thoren M.H."/>
            <person name="Johannesson H."/>
        </authorList>
    </citation>
    <scope>NUCLEOTIDE SEQUENCE</scope>
    <source>
        <strain evidence="1">SMH4607-1</strain>
    </source>
</reference>
<comment type="caution">
    <text evidence="1">The sequence shown here is derived from an EMBL/GenBank/DDBJ whole genome shotgun (WGS) entry which is preliminary data.</text>
</comment>
<evidence type="ECO:0000313" key="1">
    <source>
        <dbReference type="EMBL" id="KAK0729704.1"/>
    </source>
</evidence>
<gene>
    <name evidence="1" type="ORF">B0H67DRAFT_5753</name>
</gene>
<dbReference type="Proteomes" id="UP001172102">
    <property type="component" value="Unassembled WGS sequence"/>
</dbReference>